<dbReference type="Proteomes" id="UP001233999">
    <property type="component" value="Unassembled WGS sequence"/>
</dbReference>
<proteinExistence type="predicted"/>
<evidence type="ECO:0000313" key="2">
    <source>
        <dbReference type="EMBL" id="KAJ9587078.1"/>
    </source>
</evidence>
<reference evidence="2" key="2">
    <citation type="submission" date="2023-05" db="EMBL/GenBank/DDBJ databases">
        <authorList>
            <person name="Fouks B."/>
        </authorList>
    </citation>
    <scope>NUCLEOTIDE SEQUENCE</scope>
    <source>
        <strain evidence="2">Stay&amp;Tobe</strain>
        <tissue evidence="2">Testes</tissue>
    </source>
</reference>
<name>A0AAD7ZWG2_DIPPU</name>
<keyword evidence="3" id="KW-1185">Reference proteome</keyword>
<sequence>PSNDDGKNKIGLLRKWFICILLPVLTEHTPNPSSAGRPTYVNNTCTDEDHVWTRNIINCRRAQPKQLNSHKWYINIEHKYIAVNDAATCSVSQTPRVNSNF</sequence>
<gene>
    <name evidence="2" type="ORF">L9F63_028350</name>
</gene>
<feature type="non-terminal residue" evidence="2">
    <location>
        <position position="101"/>
    </location>
</feature>
<feature type="signal peptide" evidence="1">
    <location>
        <begin position="1"/>
        <end position="26"/>
    </location>
</feature>
<comment type="caution">
    <text evidence="2">The sequence shown here is derived from an EMBL/GenBank/DDBJ whole genome shotgun (WGS) entry which is preliminary data.</text>
</comment>
<accession>A0AAD7ZWG2</accession>
<feature type="chain" id="PRO_5042084570" evidence="1">
    <location>
        <begin position="27"/>
        <end position="101"/>
    </location>
</feature>
<feature type="non-terminal residue" evidence="2">
    <location>
        <position position="1"/>
    </location>
</feature>
<reference evidence="2" key="1">
    <citation type="journal article" date="2023" name="IScience">
        <title>Live-bearing cockroach genome reveals convergent evolutionary mechanisms linked to viviparity in insects and beyond.</title>
        <authorList>
            <person name="Fouks B."/>
            <person name="Harrison M.C."/>
            <person name="Mikhailova A.A."/>
            <person name="Marchal E."/>
            <person name="English S."/>
            <person name="Carruthers M."/>
            <person name="Jennings E.C."/>
            <person name="Chiamaka E.L."/>
            <person name="Frigard R.A."/>
            <person name="Pippel M."/>
            <person name="Attardo G.M."/>
            <person name="Benoit J.B."/>
            <person name="Bornberg-Bauer E."/>
            <person name="Tobe S.S."/>
        </authorList>
    </citation>
    <scope>NUCLEOTIDE SEQUENCE</scope>
    <source>
        <strain evidence="2">Stay&amp;Tobe</strain>
    </source>
</reference>
<dbReference type="EMBL" id="JASPKZ010006739">
    <property type="protein sequence ID" value="KAJ9587078.1"/>
    <property type="molecule type" value="Genomic_DNA"/>
</dbReference>
<protein>
    <submittedName>
        <fullName evidence="2">Uncharacterized protein</fullName>
    </submittedName>
</protein>
<organism evidence="2 3">
    <name type="scientific">Diploptera punctata</name>
    <name type="common">Pacific beetle cockroach</name>
    <dbReference type="NCBI Taxonomy" id="6984"/>
    <lineage>
        <taxon>Eukaryota</taxon>
        <taxon>Metazoa</taxon>
        <taxon>Ecdysozoa</taxon>
        <taxon>Arthropoda</taxon>
        <taxon>Hexapoda</taxon>
        <taxon>Insecta</taxon>
        <taxon>Pterygota</taxon>
        <taxon>Neoptera</taxon>
        <taxon>Polyneoptera</taxon>
        <taxon>Dictyoptera</taxon>
        <taxon>Blattodea</taxon>
        <taxon>Blaberoidea</taxon>
        <taxon>Blaberidae</taxon>
        <taxon>Diplopterinae</taxon>
        <taxon>Diploptera</taxon>
    </lineage>
</organism>
<evidence type="ECO:0000256" key="1">
    <source>
        <dbReference type="SAM" id="SignalP"/>
    </source>
</evidence>
<dbReference type="AlphaFoldDB" id="A0AAD7ZWG2"/>
<keyword evidence="1" id="KW-0732">Signal</keyword>
<evidence type="ECO:0000313" key="3">
    <source>
        <dbReference type="Proteomes" id="UP001233999"/>
    </source>
</evidence>